<keyword evidence="1" id="KW-0328">Glycosyltransferase</keyword>
<dbReference type="Pfam" id="PF00644">
    <property type="entry name" value="PARP"/>
    <property type="match status" value="1"/>
</dbReference>
<dbReference type="InterPro" id="IPR012317">
    <property type="entry name" value="Poly(ADP-ribose)pol_cat_dom"/>
</dbReference>
<dbReference type="GO" id="GO:0003950">
    <property type="term" value="F:NAD+ poly-ADP-ribosyltransferase activity"/>
    <property type="evidence" value="ECO:0007669"/>
    <property type="project" value="InterPro"/>
</dbReference>
<dbReference type="Proteomes" id="UP000503462">
    <property type="component" value="Chromosome 2"/>
</dbReference>
<protein>
    <recommendedName>
        <fullName evidence="6">PARP catalytic domain-containing protein</fullName>
    </recommendedName>
</protein>
<evidence type="ECO:0000313" key="8">
    <source>
        <dbReference type="Proteomes" id="UP000503462"/>
    </source>
</evidence>
<evidence type="ECO:0000313" key="7">
    <source>
        <dbReference type="EMBL" id="QIW97298.1"/>
    </source>
</evidence>
<keyword evidence="3" id="KW-0548">Nucleotidyltransferase</keyword>
<evidence type="ECO:0000256" key="3">
    <source>
        <dbReference type="ARBA" id="ARBA00022695"/>
    </source>
</evidence>
<name>A0A6H0XRP4_9PEZI</name>
<proteinExistence type="predicted"/>
<sequence>MPRRQFVADLQQTLDGDLPPGIHNLKAGEDDGQIVFSYSGVTANKFFLEPVDITAMIPDVSAYPKSHEYMIFCADDTPKQYVDRIQGLPRTAGKTVSELLGIVADNLSPGTSDASSNASAPSLADGAEFEEDEDDQEEAEDFYMDDDDDFLTGSLGTKQPRQSFGRHARTSVPEEVQSTSVAFRNRVRSDLRAVKAAGYRVSVYGNILAATSCYVITSIRIRKLGLSDEAMLAWQIQPEEYLMLIIHYPSGYRTYEQIQQGSRRKGDASFSMRVFCCAAHKPSLQDTVRAFQVAREEGETDTSEAGNAQGTSYGLRNTFISKPLITLLEEHLTEVLRYRSQGLDWRGAELFYHDLREGVSGKLIVAPSSKHFEKEQFNNALPDIVNNDHFATSTIDNRSFPLLAAQFLLRHFVRCVEFCLVCHCKIESKIEAIKPYVCARPLCLYQYMAMGFGPSIEHEIHSQPWVVDLLVSFCYSAAASGKLEDLPIGLGILVPGLSSCRKDSTGRTAKDYFRPPHMMFPAPQEQSKPAVNSTRYSVGFDRTRLELMFLEKVDGGCPFMRGQWIVLKAGNDMDSNADELHCRIKETSHYPLITIDEPVVLKASTNSLPLPGFKKSSGFMAESTIWSKWNPASFVMYDQEFDNLDHDAQCQAVCRLLDMLPAVGDMASWLARTHHNDLKRWVERIPSATLSLLRWIIASNRACIMQVDGMSAMKDSTGLEVKKAFRQERLYGMQGWVQFRFAMGAPDKEERFMTAVRDTATRLKLQYPTIFAWHGSPIHNWHMIIREGLHFQKVDHGRAYGDGVYHARDANTSIGYSGGHRTDVLGFTSWANSCLKVASAMALNELVNAPAEYRSQSPYYVITQLDWIQTRYLLVKCNAESRDAEEARPQAIHPQDPARTPTGLKDKIVIPASAIKSGRAQLSPRQTVTKKLKGSNGDPIIIDMDEGWETDESTAEDRAILDTEEVDLTSQSTSQNLPLVGNKTLESVDDFEPGTLDHKTLPLMPMPTYATSGTTRRLMNELTSMQKVLASTPPHELGWHIDLEKTDNVYQWIVELHSFDKMEVKGKRLPLADDMAARKIKSVVLEIRFGHDFPYSPPYVRVVRPRFLSFAQGGGGHIVIGGAMCMELLTNTGWSGINTMESVLLQVRLAIASEPFARLDRHQKCDYGTQEAADGFIRACRTHGWTEPPGFREIAYGMGTKKH</sequence>
<dbReference type="Gene3D" id="3.10.110.10">
    <property type="entry name" value="Ubiquitin Conjugating Enzyme"/>
    <property type="match status" value="1"/>
</dbReference>
<dbReference type="OrthoDB" id="109543at2759"/>
<evidence type="ECO:0000256" key="5">
    <source>
        <dbReference type="SAM" id="MobiDB-lite"/>
    </source>
</evidence>
<evidence type="ECO:0000256" key="4">
    <source>
        <dbReference type="ARBA" id="ARBA00023027"/>
    </source>
</evidence>
<keyword evidence="2" id="KW-0808">Transferase</keyword>
<gene>
    <name evidence="7" type="ORF">AMS68_002816</name>
</gene>
<dbReference type="EMBL" id="CP051140">
    <property type="protein sequence ID" value="QIW97298.1"/>
    <property type="molecule type" value="Genomic_DNA"/>
</dbReference>
<feature type="compositionally biased region" description="Polar residues" evidence="5">
    <location>
        <begin position="108"/>
        <end position="120"/>
    </location>
</feature>
<dbReference type="CDD" id="cd23802">
    <property type="entry name" value="UBCc_UBE2Q"/>
    <property type="match status" value="1"/>
</dbReference>
<evidence type="ECO:0000256" key="1">
    <source>
        <dbReference type="ARBA" id="ARBA00022676"/>
    </source>
</evidence>
<feature type="region of interest" description="Disordered" evidence="5">
    <location>
        <begin position="108"/>
        <end position="139"/>
    </location>
</feature>
<dbReference type="Gene3D" id="3.90.228.10">
    <property type="match status" value="1"/>
</dbReference>
<dbReference type="SUPFAM" id="SSF56399">
    <property type="entry name" value="ADP-ribosylation"/>
    <property type="match status" value="1"/>
</dbReference>
<evidence type="ECO:0000256" key="2">
    <source>
        <dbReference type="ARBA" id="ARBA00022679"/>
    </source>
</evidence>
<keyword evidence="8" id="KW-1185">Reference proteome</keyword>
<accession>A0A6H0XRP4</accession>
<dbReference type="InterPro" id="IPR051838">
    <property type="entry name" value="ARTD_PARP"/>
</dbReference>
<reference evidence="7 8" key="1">
    <citation type="journal article" date="2016" name="Sci. Rep.">
        <title>Peltaster fructicola genome reveals evolution from an invasive phytopathogen to an ectophytic parasite.</title>
        <authorList>
            <person name="Xu C."/>
            <person name="Chen H."/>
            <person name="Gleason M.L."/>
            <person name="Xu J.R."/>
            <person name="Liu H."/>
            <person name="Zhang R."/>
            <person name="Sun G."/>
        </authorList>
    </citation>
    <scope>NUCLEOTIDE SEQUENCE [LARGE SCALE GENOMIC DNA]</scope>
    <source>
        <strain evidence="7 8">LNHT1506</strain>
    </source>
</reference>
<dbReference type="SUPFAM" id="SSF54495">
    <property type="entry name" value="UBC-like"/>
    <property type="match status" value="1"/>
</dbReference>
<organism evidence="7 8">
    <name type="scientific">Peltaster fructicola</name>
    <dbReference type="NCBI Taxonomy" id="286661"/>
    <lineage>
        <taxon>Eukaryota</taxon>
        <taxon>Fungi</taxon>
        <taxon>Dikarya</taxon>
        <taxon>Ascomycota</taxon>
        <taxon>Pezizomycotina</taxon>
        <taxon>Dothideomycetes</taxon>
        <taxon>Dothideomycetes incertae sedis</taxon>
        <taxon>Peltaster</taxon>
    </lineage>
</organism>
<feature type="compositionally biased region" description="Acidic residues" evidence="5">
    <location>
        <begin position="127"/>
        <end position="139"/>
    </location>
</feature>
<feature type="domain" description="PARP catalytic" evidence="6">
    <location>
        <begin position="769"/>
        <end position="822"/>
    </location>
</feature>
<dbReference type="InterPro" id="IPR016135">
    <property type="entry name" value="UBQ-conjugating_enzyme/RWD"/>
</dbReference>
<keyword evidence="4" id="KW-0520">NAD</keyword>
<dbReference type="GO" id="GO:0016779">
    <property type="term" value="F:nucleotidyltransferase activity"/>
    <property type="evidence" value="ECO:0007669"/>
    <property type="project" value="UniProtKB-KW"/>
</dbReference>
<evidence type="ECO:0000259" key="6">
    <source>
        <dbReference type="Pfam" id="PF00644"/>
    </source>
</evidence>
<dbReference type="AlphaFoldDB" id="A0A6H0XRP4"/>
<dbReference type="PANTHER" id="PTHR21328">
    <property type="entry name" value="POLY ADP-RIBOSE POLYMERASE FAMILY, MEMBER PARP"/>
    <property type="match status" value="1"/>
</dbReference>